<keyword evidence="4" id="KW-1185">Reference proteome</keyword>
<dbReference type="Proteomes" id="UP000289340">
    <property type="component" value="Chromosome 8"/>
</dbReference>
<dbReference type="GO" id="GO:0045505">
    <property type="term" value="F:dynein intermediate chain binding"/>
    <property type="evidence" value="ECO:0007669"/>
    <property type="project" value="TreeGrafter"/>
</dbReference>
<evidence type="ECO:0000256" key="1">
    <source>
        <dbReference type="SAM" id="Phobius"/>
    </source>
</evidence>
<dbReference type="SUPFAM" id="SSF54648">
    <property type="entry name" value="DLC"/>
    <property type="match status" value="1"/>
</dbReference>
<proteinExistence type="predicted"/>
<evidence type="ECO:0000313" key="4">
    <source>
        <dbReference type="Proteomes" id="UP000289340"/>
    </source>
</evidence>
<dbReference type="EMBL" id="QZWG01000008">
    <property type="protein sequence ID" value="RZB94481.1"/>
    <property type="molecule type" value="Genomic_DNA"/>
</dbReference>
<dbReference type="SMART" id="SM01375">
    <property type="entry name" value="Dynein_light"/>
    <property type="match status" value="1"/>
</dbReference>
<dbReference type="InterPro" id="IPR037177">
    <property type="entry name" value="DLC_sf"/>
</dbReference>
<accession>A0A445J7Z2</accession>
<gene>
    <name evidence="3" type="ORF">D0Y65_019180</name>
</gene>
<feature type="transmembrane region" description="Helical" evidence="1">
    <location>
        <begin position="118"/>
        <end position="138"/>
    </location>
</feature>
<keyword evidence="1" id="KW-0812">Transmembrane</keyword>
<evidence type="ECO:0000313" key="3">
    <source>
        <dbReference type="EMBL" id="RZB94481.1"/>
    </source>
</evidence>
<reference evidence="3 4" key="1">
    <citation type="submission" date="2018-09" db="EMBL/GenBank/DDBJ databases">
        <title>A high-quality reference genome of wild soybean provides a powerful tool to mine soybean genomes.</title>
        <authorList>
            <person name="Xie M."/>
            <person name="Chung C.Y.L."/>
            <person name="Li M.-W."/>
            <person name="Wong F.-L."/>
            <person name="Chan T.-F."/>
            <person name="Lam H.-M."/>
        </authorList>
    </citation>
    <scope>NUCLEOTIDE SEQUENCE [LARGE SCALE GENOMIC DNA]</scope>
    <source>
        <strain evidence="4">cv. W05</strain>
        <tissue evidence="3">Hypocotyl of etiolated seedlings</tissue>
    </source>
</reference>
<dbReference type="InterPro" id="IPR001372">
    <property type="entry name" value="Dynein_light_chain_typ-1/2"/>
</dbReference>
<evidence type="ECO:0000313" key="2">
    <source>
        <dbReference type="EMBL" id="RZB94480.1"/>
    </source>
</evidence>
<dbReference type="PANTHER" id="PTHR11886:SF37">
    <property type="entry name" value="DYNEIN LIGHT CHAIN"/>
    <property type="match status" value="1"/>
</dbReference>
<feature type="non-terminal residue" evidence="3">
    <location>
        <position position="1"/>
    </location>
</feature>
<keyword evidence="1" id="KW-1133">Transmembrane helix</keyword>
<dbReference type="GO" id="GO:0005868">
    <property type="term" value="C:cytoplasmic dynein complex"/>
    <property type="evidence" value="ECO:0007669"/>
    <property type="project" value="TreeGrafter"/>
</dbReference>
<dbReference type="GO" id="GO:0007017">
    <property type="term" value="P:microtubule-based process"/>
    <property type="evidence" value="ECO:0007669"/>
    <property type="project" value="InterPro"/>
</dbReference>
<name>A0A445J7Z2_GLYSO</name>
<comment type="caution">
    <text evidence="3">The sequence shown here is derived from an EMBL/GenBank/DDBJ whole genome shotgun (WGS) entry which is preliminary data.</text>
</comment>
<organism evidence="3 4">
    <name type="scientific">Glycine soja</name>
    <name type="common">Wild soybean</name>
    <dbReference type="NCBI Taxonomy" id="3848"/>
    <lineage>
        <taxon>Eukaryota</taxon>
        <taxon>Viridiplantae</taxon>
        <taxon>Streptophyta</taxon>
        <taxon>Embryophyta</taxon>
        <taxon>Tracheophyta</taxon>
        <taxon>Spermatophyta</taxon>
        <taxon>Magnoliopsida</taxon>
        <taxon>eudicotyledons</taxon>
        <taxon>Gunneridae</taxon>
        <taxon>Pentapetalae</taxon>
        <taxon>rosids</taxon>
        <taxon>fabids</taxon>
        <taxon>Fabales</taxon>
        <taxon>Fabaceae</taxon>
        <taxon>Papilionoideae</taxon>
        <taxon>50 kb inversion clade</taxon>
        <taxon>NPAAA clade</taxon>
        <taxon>indigoferoid/millettioid clade</taxon>
        <taxon>Phaseoleae</taxon>
        <taxon>Glycine</taxon>
        <taxon>Glycine subgen. Soja</taxon>
    </lineage>
</organism>
<dbReference type="PANTHER" id="PTHR11886">
    <property type="entry name" value="DYNEIN LIGHT CHAIN"/>
    <property type="match status" value="1"/>
</dbReference>
<dbReference type="AlphaFoldDB" id="A0A445J7Z2"/>
<dbReference type="Gene3D" id="3.30.740.10">
    <property type="entry name" value="Protein Inhibitor Of Neuronal Nitric Oxide Synthase"/>
    <property type="match status" value="1"/>
</dbReference>
<sequence>IMQTVCCFTGLNASNRLKTNWLIKTFSTKAHTSLLTHSAAHTKPFLSHSLGKREASTVCTRWVLHRRQRPVAEDRVPFALGVRIGQRSFSALRWDAKPLQQSAPRRSRTPLRRHRNQVVIVVFVRVLSLRFCFVSEWLTHFEEFDKAYGPVWHCIVGSNFGSFVTHSTGCFLYFSMENLYILLFKTKVKKALD</sequence>
<protein>
    <submittedName>
        <fullName evidence="2">Dynein light chain 2, cytoplasmic isoform A</fullName>
    </submittedName>
    <submittedName>
        <fullName evidence="3">Dynein light chain 2, cytoplasmic isoform B</fullName>
    </submittedName>
</protein>
<feature type="transmembrane region" description="Helical" evidence="1">
    <location>
        <begin position="150"/>
        <end position="174"/>
    </location>
</feature>
<dbReference type="EMBL" id="QZWG01000008">
    <property type="protein sequence ID" value="RZB94480.1"/>
    <property type="molecule type" value="Genomic_DNA"/>
</dbReference>
<dbReference type="Pfam" id="PF01221">
    <property type="entry name" value="Dynein_light"/>
    <property type="match status" value="1"/>
</dbReference>
<keyword evidence="1" id="KW-0472">Membrane</keyword>